<comment type="caution">
    <text evidence="1">The sequence shown here is derived from an EMBL/GenBank/DDBJ whole genome shotgun (WGS) entry which is preliminary data.</text>
</comment>
<accession>A0A0F3IUY8</accession>
<dbReference type="AlphaFoldDB" id="A0A0F3IUY8"/>
<dbReference type="EMBL" id="LAJY01000108">
    <property type="protein sequence ID" value="KJV10363.1"/>
    <property type="molecule type" value="Genomic_DNA"/>
</dbReference>
<gene>
    <name evidence="1" type="ORF">VZ95_05475</name>
</gene>
<dbReference type="OrthoDB" id="8684708at2"/>
<keyword evidence="2" id="KW-1185">Reference proteome</keyword>
<dbReference type="SUPFAM" id="SSF54427">
    <property type="entry name" value="NTF2-like"/>
    <property type="match status" value="1"/>
</dbReference>
<reference evidence="1 2" key="1">
    <citation type="submission" date="2015-03" db="EMBL/GenBank/DDBJ databases">
        <title>Draft genome sequence of Elstera litoralis.</title>
        <authorList>
            <person name="Rahalkar M.C."/>
            <person name="Dhakephalkar P.K."/>
            <person name="Pore S.D."/>
            <person name="Arora P."/>
            <person name="Kapse N.G."/>
            <person name="Pandit P.S."/>
        </authorList>
    </citation>
    <scope>NUCLEOTIDE SEQUENCE [LARGE SCALE GENOMIC DNA]</scope>
    <source>
        <strain evidence="1 2">Dia-1</strain>
    </source>
</reference>
<organism evidence="1 2">
    <name type="scientific">Elstera litoralis</name>
    <dbReference type="NCBI Taxonomy" id="552518"/>
    <lineage>
        <taxon>Bacteria</taxon>
        <taxon>Pseudomonadati</taxon>
        <taxon>Pseudomonadota</taxon>
        <taxon>Alphaproteobacteria</taxon>
        <taxon>Rhodospirillales</taxon>
        <taxon>Rhodospirillaceae</taxon>
        <taxon>Elstera</taxon>
    </lineage>
</organism>
<sequence>MTLNNLLTSYFSAEIPGQISEIFSIDAIVVDEAHAYVGPAAIAAWWQAAQQKYRPIVTPLSATDADGKTRVAAEVAGDFPNSPITLHFTFAVQNDRITALEIA</sequence>
<dbReference type="Proteomes" id="UP000033774">
    <property type="component" value="Unassembled WGS sequence"/>
</dbReference>
<dbReference type="Gene3D" id="3.10.450.50">
    <property type="match status" value="1"/>
</dbReference>
<proteinExistence type="predicted"/>
<evidence type="ECO:0000313" key="1">
    <source>
        <dbReference type="EMBL" id="KJV10363.1"/>
    </source>
</evidence>
<protein>
    <recommendedName>
        <fullName evidence="3">SnoaL-like domain-containing protein</fullName>
    </recommendedName>
</protein>
<evidence type="ECO:0000313" key="2">
    <source>
        <dbReference type="Proteomes" id="UP000033774"/>
    </source>
</evidence>
<evidence type="ECO:0008006" key="3">
    <source>
        <dbReference type="Google" id="ProtNLM"/>
    </source>
</evidence>
<name>A0A0F3IUY8_9PROT</name>
<dbReference type="InterPro" id="IPR032710">
    <property type="entry name" value="NTF2-like_dom_sf"/>
</dbReference>